<dbReference type="Pfam" id="PF03601">
    <property type="entry name" value="Cons_hypoth698"/>
    <property type="match status" value="1"/>
</dbReference>
<feature type="transmembrane region" description="Helical" evidence="7">
    <location>
        <begin position="91"/>
        <end position="109"/>
    </location>
</feature>
<dbReference type="AlphaFoldDB" id="A0A1T4L121"/>
<evidence type="ECO:0000256" key="1">
    <source>
        <dbReference type="ARBA" id="ARBA00004651"/>
    </source>
</evidence>
<comment type="subcellular location">
    <subcellularLocation>
        <location evidence="1">Cell membrane</location>
        <topology evidence="1">Multi-pass membrane protein</topology>
    </subcellularLocation>
</comment>
<evidence type="ECO:0000256" key="2">
    <source>
        <dbReference type="ARBA" id="ARBA00007977"/>
    </source>
</evidence>
<feature type="transmembrane region" description="Helical" evidence="7">
    <location>
        <begin position="301"/>
        <end position="323"/>
    </location>
</feature>
<evidence type="ECO:0000256" key="4">
    <source>
        <dbReference type="ARBA" id="ARBA00022692"/>
    </source>
</evidence>
<evidence type="ECO:0000313" key="9">
    <source>
        <dbReference type="Proteomes" id="UP000190135"/>
    </source>
</evidence>
<evidence type="ECO:0000256" key="5">
    <source>
        <dbReference type="ARBA" id="ARBA00022989"/>
    </source>
</evidence>
<reference evidence="8 9" key="1">
    <citation type="submission" date="2017-02" db="EMBL/GenBank/DDBJ databases">
        <authorList>
            <person name="Peterson S.W."/>
        </authorList>
    </citation>
    <scope>NUCLEOTIDE SEQUENCE [LARGE SCALE GENOMIC DNA]</scope>
    <source>
        <strain evidence="8 9">USBA 369</strain>
    </source>
</reference>
<organism evidence="8 9">
    <name type="scientific">Consotaella salsifontis</name>
    <dbReference type="NCBI Taxonomy" id="1365950"/>
    <lineage>
        <taxon>Bacteria</taxon>
        <taxon>Pseudomonadati</taxon>
        <taxon>Pseudomonadota</taxon>
        <taxon>Alphaproteobacteria</taxon>
        <taxon>Hyphomicrobiales</taxon>
        <taxon>Aurantimonadaceae</taxon>
        <taxon>Consotaella</taxon>
    </lineage>
</organism>
<evidence type="ECO:0000256" key="7">
    <source>
        <dbReference type="SAM" id="Phobius"/>
    </source>
</evidence>
<dbReference type="Proteomes" id="UP000190135">
    <property type="component" value="Unassembled WGS sequence"/>
</dbReference>
<dbReference type="InterPro" id="IPR018383">
    <property type="entry name" value="UPF0324_pro"/>
</dbReference>
<dbReference type="PANTHER" id="PTHR30106">
    <property type="entry name" value="INNER MEMBRANE PROTEIN YEIH-RELATED"/>
    <property type="match status" value="1"/>
</dbReference>
<keyword evidence="4 7" id="KW-0812">Transmembrane</keyword>
<dbReference type="PANTHER" id="PTHR30106:SF2">
    <property type="entry name" value="UPF0324 INNER MEMBRANE PROTEIN YEIH"/>
    <property type="match status" value="1"/>
</dbReference>
<feature type="transmembrane region" description="Helical" evidence="7">
    <location>
        <begin position="54"/>
        <end position="79"/>
    </location>
</feature>
<feature type="transmembrane region" description="Helical" evidence="7">
    <location>
        <begin position="173"/>
        <end position="191"/>
    </location>
</feature>
<dbReference type="OrthoDB" id="5393513at2"/>
<sequence>MSAHEEDVPTAYSRLSDDTAPTGPLGALLPLLPGLATAAAIAAIAIALRNLIGIAALSPLILSIVLGMVIANTVGAPAWAKPGITFSLRRILRFAIILLGLQLTLSQIGEVGARGLAVVVATLAATFLFTKAAGRLLGVERKLAELIAAGTSVCGASAVIATNTVTEGSDEDVAYAVACVTVFGSIAMIAAPFIGRLLSLDPVAYGLFTGATIHEVAQVVAAAFQGGDAAGHFGTIVKLSRVLMLAPLILALGFAAWDRSAEGPREGRARRGAPMPWFVFGFLALVVVNSLVPISEEIHQGVAFLASFLLSMALAAMGLETHLGKLKRQGLRPALLGLLASLFIASFGLCAIKLAGF</sequence>
<feature type="transmembrane region" description="Helical" evidence="7">
    <location>
        <begin position="143"/>
        <end position="161"/>
    </location>
</feature>
<evidence type="ECO:0000256" key="3">
    <source>
        <dbReference type="ARBA" id="ARBA00022475"/>
    </source>
</evidence>
<evidence type="ECO:0000256" key="6">
    <source>
        <dbReference type="ARBA" id="ARBA00023136"/>
    </source>
</evidence>
<feature type="transmembrane region" description="Helical" evidence="7">
    <location>
        <begin position="203"/>
        <end position="224"/>
    </location>
</feature>
<gene>
    <name evidence="8" type="ORF">SAMN05428963_1018</name>
</gene>
<accession>A0A1T4L121</accession>
<comment type="similarity">
    <text evidence="2">Belongs to the UPF0324 family.</text>
</comment>
<dbReference type="EMBL" id="FUXL01000001">
    <property type="protein sequence ID" value="SJZ48432.1"/>
    <property type="molecule type" value="Genomic_DNA"/>
</dbReference>
<keyword evidence="6 7" id="KW-0472">Membrane</keyword>
<proteinExistence type="inferred from homology"/>
<keyword evidence="9" id="KW-1185">Reference proteome</keyword>
<keyword evidence="3" id="KW-1003">Cell membrane</keyword>
<feature type="transmembrane region" description="Helical" evidence="7">
    <location>
        <begin position="115"/>
        <end position="134"/>
    </location>
</feature>
<feature type="transmembrane region" description="Helical" evidence="7">
    <location>
        <begin position="335"/>
        <end position="355"/>
    </location>
</feature>
<keyword evidence="5 7" id="KW-1133">Transmembrane helix</keyword>
<evidence type="ECO:0000313" key="8">
    <source>
        <dbReference type="EMBL" id="SJZ48432.1"/>
    </source>
</evidence>
<protein>
    <submittedName>
        <fullName evidence="8">Conserved hypothetical integral membrane protein</fullName>
    </submittedName>
</protein>
<feature type="transmembrane region" description="Helical" evidence="7">
    <location>
        <begin position="277"/>
        <end position="295"/>
    </location>
</feature>
<feature type="transmembrane region" description="Helical" evidence="7">
    <location>
        <begin position="236"/>
        <end position="257"/>
    </location>
</feature>
<name>A0A1T4L121_9HYPH</name>
<feature type="transmembrane region" description="Helical" evidence="7">
    <location>
        <begin position="25"/>
        <end position="48"/>
    </location>
</feature>
<dbReference type="GO" id="GO:0005886">
    <property type="term" value="C:plasma membrane"/>
    <property type="evidence" value="ECO:0007669"/>
    <property type="project" value="UniProtKB-SubCell"/>
</dbReference>